<accession>A7NJL1</accession>
<feature type="transmembrane region" description="Helical" evidence="8">
    <location>
        <begin position="238"/>
        <end position="258"/>
    </location>
</feature>
<dbReference type="STRING" id="383372.Rcas_1588"/>
<dbReference type="GO" id="GO:0015129">
    <property type="term" value="F:lactate transmembrane transporter activity"/>
    <property type="evidence" value="ECO:0007669"/>
    <property type="project" value="UniProtKB-UniRule"/>
</dbReference>
<keyword evidence="7 8" id="KW-0472">Membrane</keyword>
<evidence type="ECO:0000256" key="8">
    <source>
        <dbReference type="RuleBase" id="RU365092"/>
    </source>
</evidence>
<evidence type="ECO:0000256" key="7">
    <source>
        <dbReference type="ARBA" id="ARBA00023136"/>
    </source>
</evidence>
<evidence type="ECO:0000256" key="5">
    <source>
        <dbReference type="ARBA" id="ARBA00022692"/>
    </source>
</evidence>
<feature type="transmembrane region" description="Helical" evidence="8">
    <location>
        <begin position="359"/>
        <end position="386"/>
    </location>
</feature>
<dbReference type="KEGG" id="rca:Rcas_1588"/>
<feature type="transmembrane region" description="Helical" evidence="8">
    <location>
        <begin position="264"/>
        <end position="283"/>
    </location>
</feature>
<dbReference type="RefSeq" id="WP_012120109.1">
    <property type="nucleotide sequence ID" value="NC_009767.1"/>
</dbReference>
<dbReference type="EMBL" id="CP000804">
    <property type="protein sequence ID" value="ABU57681.1"/>
    <property type="molecule type" value="Genomic_DNA"/>
</dbReference>
<feature type="transmembrane region" description="Helical" evidence="8">
    <location>
        <begin position="103"/>
        <end position="123"/>
    </location>
</feature>
<proteinExistence type="inferred from homology"/>
<evidence type="ECO:0000313" key="10">
    <source>
        <dbReference type="Proteomes" id="UP000000263"/>
    </source>
</evidence>
<keyword evidence="3 8" id="KW-0813">Transport</keyword>
<protein>
    <recommendedName>
        <fullName evidence="8">L-lactate permease</fullName>
    </recommendedName>
</protein>
<feature type="transmembrane region" description="Helical" evidence="8">
    <location>
        <begin position="321"/>
        <end position="339"/>
    </location>
</feature>
<evidence type="ECO:0000256" key="4">
    <source>
        <dbReference type="ARBA" id="ARBA00022475"/>
    </source>
</evidence>
<feature type="transmembrane region" description="Helical" evidence="8">
    <location>
        <begin position="31"/>
        <end position="50"/>
    </location>
</feature>
<evidence type="ECO:0000256" key="6">
    <source>
        <dbReference type="ARBA" id="ARBA00022989"/>
    </source>
</evidence>
<dbReference type="InterPro" id="IPR003804">
    <property type="entry name" value="Lactate_perm"/>
</dbReference>
<evidence type="ECO:0000256" key="2">
    <source>
        <dbReference type="ARBA" id="ARBA00010100"/>
    </source>
</evidence>
<organism evidence="9 10">
    <name type="scientific">Roseiflexus castenholzii (strain DSM 13941 / HLO8)</name>
    <dbReference type="NCBI Taxonomy" id="383372"/>
    <lineage>
        <taxon>Bacteria</taxon>
        <taxon>Bacillati</taxon>
        <taxon>Chloroflexota</taxon>
        <taxon>Chloroflexia</taxon>
        <taxon>Chloroflexales</taxon>
        <taxon>Roseiflexineae</taxon>
        <taxon>Roseiflexaceae</taxon>
        <taxon>Roseiflexus</taxon>
    </lineage>
</organism>
<evidence type="ECO:0000313" key="9">
    <source>
        <dbReference type="EMBL" id="ABU57681.1"/>
    </source>
</evidence>
<keyword evidence="6 8" id="KW-1133">Transmembrane helix</keyword>
<dbReference type="GO" id="GO:0005886">
    <property type="term" value="C:plasma membrane"/>
    <property type="evidence" value="ECO:0007669"/>
    <property type="project" value="UniProtKB-SubCell"/>
</dbReference>
<feature type="transmembrane region" description="Helical" evidence="8">
    <location>
        <begin position="129"/>
        <end position="149"/>
    </location>
</feature>
<dbReference type="Proteomes" id="UP000000263">
    <property type="component" value="Chromosome"/>
</dbReference>
<keyword evidence="5 8" id="KW-0812">Transmembrane</keyword>
<name>A7NJL1_ROSCS</name>
<keyword evidence="4 8" id="KW-1003">Cell membrane</keyword>
<dbReference type="AlphaFoldDB" id="A7NJL1"/>
<feature type="transmembrane region" description="Helical" evidence="8">
    <location>
        <begin position="62"/>
        <end position="82"/>
    </location>
</feature>
<comment type="similarity">
    <text evidence="2 8">Belongs to the lactate permease family.</text>
</comment>
<evidence type="ECO:0000256" key="3">
    <source>
        <dbReference type="ARBA" id="ARBA00022448"/>
    </source>
</evidence>
<feature type="transmembrane region" description="Helical" evidence="8">
    <location>
        <begin position="540"/>
        <end position="559"/>
    </location>
</feature>
<dbReference type="GO" id="GO:0015295">
    <property type="term" value="F:solute:proton symporter activity"/>
    <property type="evidence" value="ECO:0007669"/>
    <property type="project" value="TreeGrafter"/>
</dbReference>
<feature type="transmembrane region" description="Helical" evidence="8">
    <location>
        <begin position="6"/>
        <end position="24"/>
    </location>
</feature>
<feature type="transmembrane region" description="Helical" evidence="8">
    <location>
        <begin position="406"/>
        <end position="425"/>
    </location>
</feature>
<dbReference type="HOGENOM" id="CLU_021628_4_1_0"/>
<reference evidence="9 10" key="1">
    <citation type="submission" date="2007-08" db="EMBL/GenBank/DDBJ databases">
        <title>Complete sequence of Roseiflexus castenholzii DSM 13941.</title>
        <authorList>
            <consortium name="US DOE Joint Genome Institute"/>
            <person name="Copeland A."/>
            <person name="Lucas S."/>
            <person name="Lapidus A."/>
            <person name="Barry K."/>
            <person name="Glavina del Rio T."/>
            <person name="Dalin E."/>
            <person name="Tice H."/>
            <person name="Pitluck S."/>
            <person name="Thompson L.S."/>
            <person name="Brettin T."/>
            <person name="Bruce D."/>
            <person name="Detter J.C."/>
            <person name="Han C."/>
            <person name="Tapia R."/>
            <person name="Schmutz J."/>
            <person name="Larimer F."/>
            <person name="Land M."/>
            <person name="Hauser L."/>
            <person name="Kyrpides N."/>
            <person name="Mikhailova N."/>
            <person name="Bryant D.A."/>
            <person name="Hanada S."/>
            <person name="Tsukatani Y."/>
            <person name="Richardson P."/>
        </authorList>
    </citation>
    <scope>NUCLEOTIDE SEQUENCE [LARGE SCALE GENOMIC DNA]</scope>
    <source>
        <strain evidence="10">DSM 13941 / HLO8</strain>
    </source>
</reference>
<feature type="transmembrane region" description="Helical" evidence="8">
    <location>
        <begin position="193"/>
        <end position="217"/>
    </location>
</feature>
<comment type="subcellular location">
    <subcellularLocation>
        <location evidence="1 8">Cell membrane</location>
        <topology evidence="1 8">Multi-pass membrane protein</topology>
    </subcellularLocation>
</comment>
<dbReference type="PANTHER" id="PTHR30003">
    <property type="entry name" value="L-LACTATE PERMEASE"/>
    <property type="match status" value="1"/>
</dbReference>
<sequence length="575" mass="60839">MNLGLQAFLAFSPILVAAVLLVGLRWPARRAMPIVYVVAVLIALFAWQVAPIRVIASTIQGLFITFDILLIIFGAILLLNTLKHSGAVAVIRNGFSNISADRRVQAIIIGWLFGSFIEGASGFGTPAAIAAPLMVALGFPAMAAVMIGMMVQSTPVTFGAVGTPILVGVRGGLETPELTAQLAAIGLTFNDYLRLITVRAAVIHGITGTLMPLLMVVMMTRFFGKNKSWTEGLSMAPFAIFSGLAFTIPYTLTGLLLGPEFPSLLGALVGLAIVVAAAQRGFLLPKDTWDFAPASEWQPEWLGQIEMKLDDLAGKKPMSTWLAWAPYLLVAFFLVLTRLPQLPVGSTLRAILKIEWKDIFGTGITASTTPLYLPASILMVVVLITFFLHRMSRNELQLAISDSSKVILGAGFVLIFTVPMVRVYINSGVNALGISSMPISMAEWVAVNVGGIWPLFAPTIGALGAFIAGSNTVSNLMFSLFQHGVAERLLISGAAVVALQSVGAAAGNMIAIHNVVAASATVGLLGQEGATLRKTALPTFYYLLVAGTIGLIAIYGLSVSDPLVAEMVRNAASGQ</sequence>
<dbReference type="PANTHER" id="PTHR30003:SF0">
    <property type="entry name" value="GLYCOLATE PERMEASE GLCA-RELATED"/>
    <property type="match status" value="1"/>
</dbReference>
<evidence type="ECO:0000256" key="1">
    <source>
        <dbReference type="ARBA" id="ARBA00004651"/>
    </source>
</evidence>
<comment type="function">
    <text evidence="8">Uptake of L-lactate across the membrane. Can also transport D-lactate and glycolate.</text>
</comment>
<dbReference type="OrthoDB" id="9761056at2"/>
<keyword evidence="10" id="KW-1185">Reference proteome</keyword>
<gene>
    <name evidence="9" type="ordered locus">Rcas_1588</name>
</gene>
<dbReference type="eggNOG" id="COG1620">
    <property type="taxonomic scope" value="Bacteria"/>
</dbReference>
<feature type="transmembrane region" description="Helical" evidence="8">
    <location>
        <begin position="445"/>
        <end position="468"/>
    </location>
</feature>
<dbReference type="Pfam" id="PF02652">
    <property type="entry name" value="Lactate_perm"/>
    <property type="match status" value="1"/>
</dbReference>